<dbReference type="GO" id="GO:0004674">
    <property type="term" value="F:protein serine/threonine kinase activity"/>
    <property type="evidence" value="ECO:0007669"/>
    <property type="project" value="TreeGrafter"/>
</dbReference>
<dbReference type="STRING" id="149040.A0A132BD34"/>
<dbReference type="GeneID" id="28830328"/>
<dbReference type="InterPro" id="IPR053235">
    <property type="entry name" value="Ser_Thr_kinase"/>
</dbReference>
<reference evidence="2 3" key="1">
    <citation type="submission" date="2015-10" db="EMBL/GenBank/DDBJ databases">
        <title>Full genome of DAOMC 229536 Phialocephala scopiformis, a fungal endophyte of spruce producing the potent anti-insectan compound rugulosin.</title>
        <authorList>
            <consortium name="DOE Joint Genome Institute"/>
            <person name="Walker A.K."/>
            <person name="Frasz S.L."/>
            <person name="Seifert K.A."/>
            <person name="Miller J.D."/>
            <person name="Mondo S.J."/>
            <person name="Labutti K."/>
            <person name="Lipzen A."/>
            <person name="Dockter R."/>
            <person name="Kennedy M."/>
            <person name="Grigoriev I.V."/>
            <person name="Spatafora J.W."/>
        </authorList>
    </citation>
    <scope>NUCLEOTIDE SEQUENCE [LARGE SCALE GENOMIC DNA]</scope>
    <source>
        <strain evidence="2 3">CBS 120377</strain>
    </source>
</reference>
<keyword evidence="3" id="KW-1185">Reference proteome</keyword>
<organism evidence="2 3">
    <name type="scientific">Mollisia scopiformis</name>
    <name type="common">Conifer needle endophyte fungus</name>
    <name type="synonym">Phialocephala scopiformis</name>
    <dbReference type="NCBI Taxonomy" id="149040"/>
    <lineage>
        <taxon>Eukaryota</taxon>
        <taxon>Fungi</taxon>
        <taxon>Dikarya</taxon>
        <taxon>Ascomycota</taxon>
        <taxon>Pezizomycotina</taxon>
        <taxon>Leotiomycetes</taxon>
        <taxon>Helotiales</taxon>
        <taxon>Mollisiaceae</taxon>
        <taxon>Mollisia</taxon>
    </lineage>
</organism>
<proteinExistence type="predicted"/>
<dbReference type="EMBL" id="KQ947430">
    <property type="protein sequence ID" value="KUJ10163.1"/>
    <property type="molecule type" value="Genomic_DNA"/>
</dbReference>
<dbReference type="Proteomes" id="UP000070700">
    <property type="component" value="Unassembled WGS sequence"/>
</dbReference>
<dbReference type="SUPFAM" id="SSF56112">
    <property type="entry name" value="Protein kinase-like (PK-like)"/>
    <property type="match status" value="1"/>
</dbReference>
<dbReference type="PANTHER" id="PTHR24361">
    <property type="entry name" value="MITOGEN-ACTIVATED KINASE KINASE KINASE"/>
    <property type="match status" value="1"/>
</dbReference>
<dbReference type="SMART" id="SM00220">
    <property type="entry name" value="S_TKc"/>
    <property type="match status" value="1"/>
</dbReference>
<dbReference type="GO" id="GO:0005524">
    <property type="term" value="F:ATP binding"/>
    <property type="evidence" value="ECO:0007669"/>
    <property type="project" value="InterPro"/>
</dbReference>
<dbReference type="OrthoDB" id="3532253at2759"/>
<protein>
    <recommendedName>
        <fullName evidence="1">Protein kinase domain-containing protein</fullName>
    </recommendedName>
</protein>
<dbReference type="PROSITE" id="PS50011">
    <property type="entry name" value="PROTEIN_KINASE_DOM"/>
    <property type="match status" value="1"/>
</dbReference>
<gene>
    <name evidence="2" type="ORF">LY89DRAFT_740554</name>
</gene>
<dbReference type="RefSeq" id="XP_018064518.1">
    <property type="nucleotide sequence ID" value="XM_018220602.1"/>
</dbReference>
<evidence type="ECO:0000259" key="1">
    <source>
        <dbReference type="PROSITE" id="PS50011"/>
    </source>
</evidence>
<feature type="domain" description="Protein kinase" evidence="1">
    <location>
        <begin position="22"/>
        <end position="329"/>
    </location>
</feature>
<dbReference type="KEGG" id="psco:LY89DRAFT_740554"/>
<evidence type="ECO:0000313" key="2">
    <source>
        <dbReference type="EMBL" id="KUJ10163.1"/>
    </source>
</evidence>
<dbReference type="AlphaFoldDB" id="A0A132BD34"/>
<accession>A0A132BD34</accession>
<dbReference type="InterPro" id="IPR000719">
    <property type="entry name" value="Prot_kinase_dom"/>
</dbReference>
<sequence>MLGFDSKTQVVHFDHRHDHPGYILIRTIDKGFQSQTTLVRSLQDGNVYIRKHLNANENSGAELLVRNLPTDVAPRLIDYTNTLDRNQNDDVFIYEYCNGGDLADLHTKYLNHHTKIRFLPGALLWDIARQCAEKIAYIHSGWQYGQGVQVGWEPFIHGDISPSNTFLDWNSDSSPYPQVLLGDWRIARTFKEPKGRDMASWREYQSIDLQCFLELLVSIDNEAQIRTPDVQNPTPSQLFEDIGAEGEKWELRPENKGSSIAAYIADKFIEKARTRIRDFESQEASGDLRWTMPNAVIGFATFDKNGPPPTIKQPWEWRNLDQLPIGFGA</sequence>
<dbReference type="InParanoid" id="A0A132BD34"/>
<dbReference type="Gene3D" id="1.10.510.10">
    <property type="entry name" value="Transferase(Phosphotransferase) domain 1"/>
    <property type="match status" value="1"/>
</dbReference>
<dbReference type="InterPro" id="IPR011009">
    <property type="entry name" value="Kinase-like_dom_sf"/>
</dbReference>
<dbReference type="GO" id="GO:0005737">
    <property type="term" value="C:cytoplasm"/>
    <property type="evidence" value="ECO:0007669"/>
    <property type="project" value="TreeGrafter"/>
</dbReference>
<name>A0A132BD34_MOLSC</name>
<evidence type="ECO:0000313" key="3">
    <source>
        <dbReference type="Proteomes" id="UP000070700"/>
    </source>
</evidence>